<evidence type="ECO:0000313" key="3">
    <source>
        <dbReference type="EMBL" id="RWX56231.1"/>
    </source>
</evidence>
<feature type="compositionally biased region" description="Polar residues" evidence="1">
    <location>
        <begin position="28"/>
        <end position="45"/>
    </location>
</feature>
<reference evidence="3 4" key="1">
    <citation type="submission" date="2018-11" db="EMBL/GenBank/DDBJ databases">
        <title>Photobacterium sp. BEI247 sp. nov., a marine bacterium isolated from Yongle Blue Hole in the South China Sea.</title>
        <authorList>
            <person name="Wang X."/>
        </authorList>
    </citation>
    <scope>NUCLEOTIDE SEQUENCE [LARGE SCALE GENOMIC DNA]</scope>
    <source>
        <strain evidence="4">BEI247</strain>
    </source>
</reference>
<evidence type="ECO:0000256" key="2">
    <source>
        <dbReference type="SAM" id="SignalP"/>
    </source>
</evidence>
<proteinExistence type="predicted"/>
<dbReference type="RefSeq" id="WP_128783318.1">
    <property type="nucleotide sequence ID" value="NZ_JAKJSG010000034.1"/>
</dbReference>
<gene>
    <name evidence="3" type="ORF">EDI28_08090</name>
</gene>
<protein>
    <submittedName>
        <fullName evidence="3">Uncharacterized protein</fullName>
    </submittedName>
</protein>
<keyword evidence="4" id="KW-1185">Reference proteome</keyword>
<dbReference type="AlphaFoldDB" id="A0A3S3QQL0"/>
<dbReference type="OrthoDB" id="5819868at2"/>
<name>A0A3S3QQL0_9GAMM</name>
<accession>A0A3S3QQL0</accession>
<organism evidence="3 4">
    <name type="scientific">Photobacterium chitinilyticum</name>
    <dbReference type="NCBI Taxonomy" id="2485123"/>
    <lineage>
        <taxon>Bacteria</taxon>
        <taxon>Pseudomonadati</taxon>
        <taxon>Pseudomonadota</taxon>
        <taxon>Gammaproteobacteria</taxon>
        <taxon>Vibrionales</taxon>
        <taxon>Vibrionaceae</taxon>
        <taxon>Photobacterium</taxon>
    </lineage>
</organism>
<evidence type="ECO:0000256" key="1">
    <source>
        <dbReference type="SAM" id="MobiDB-lite"/>
    </source>
</evidence>
<dbReference type="Proteomes" id="UP000287563">
    <property type="component" value="Unassembled WGS sequence"/>
</dbReference>
<keyword evidence="2" id="KW-0732">Signal</keyword>
<feature type="region of interest" description="Disordered" evidence="1">
    <location>
        <begin position="28"/>
        <end position="50"/>
    </location>
</feature>
<feature type="chain" id="PRO_5018641379" evidence="2">
    <location>
        <begin position="17"/>
        <end position="70"/>
    </location>
</feature>
<feature type="signal peptide" evidence="2">
    <location>
        <begin position="1"/>
        <end position="16"/>
    </location>
</feature>
<comment type="caution">
    <text evidence="3">The sequence shown here is derived from an EMBL/GenBank/DDBJ whole genome shotgun (WGS) entry which is preliminary data.</text>
</comment>
<evidence type="ECO:0000313" key="4">
    <source>
        <dbReference type="Proteomes" id="UP000287563"/>
    </source>
</evidence>
<sequence>MSINVTVLCLALAAVAFDYFANRDGLNSKPQSQFQEISDSDSVQQKGEGKPVKIELPPRGVVLGAVYVGQ</sequence>
<dbReference type="EMBL" id="RJLM01000002">
    <property type="protein sequence ID" value="RWX56231.1"/>
    <property type="molecule type" value="Genomic_DNA"/>
</dbReference>